<reference evidence="6 7" key="1">
    <citation type="submission" date="2017-10" db="EMBL/GenBank/DDBJ databases">
        <title>Sequencing the genomes of 1000 actinobacteria strains.</title>
        <authorList>
            <person name="Klenk H.-P."/>
        </authorList>
    </citation>
    <scope>NUCLEOTIDE SEQUENCE [LARGE SCALE GENOMIC DNA]</scope>
    <source>
        <strain evidence="6 7">DSM 21801</strain>
    </source>
</reference>
<dbReference type="PANTHER" id="PTHR43309">
    <property type="entry name" value="5-OXOPROLINASE SUBUNIT C"/>
    <property type="match status" value="1"/>
</dbReference>
<dbReference type="SUPFAM" id="SSF50891">
    <property type="entry name" value="Cyclophilin-like"/>
    <property type="match status" value="1"/>
</dbReference>
<dbReference type="SMART" id="SM00797">
    <property type="entry name" value="AHS2"/>
    <property type="match status" value="1"/>
</dbReference>
<proteinExistence type="predicted"/>
<evidence type="ECO:0000256" key="4">
    <source>
        <dbReference type="SAM" id="MobiDB-lite"/>
    </source>
</evidence>
<dbReference type="AlphaFoldDB" id="A0A2A9D0P7"/>
<comment type="caution">
    <text evidence="6">The sequence shown here is derived from an EMBL/GenBank/DDBJ whole genome shotgun (WGS) entry which is preliminary data.</text>
</comment>
<sequence>MARLHVEHPGPLTLIQDAGRTGVAHLGVSPSGAFDRAAHARANALVGNDPGAAALEVLLGGLRLRAEGTVLVAVTGARLAIDVDGLPLAPERVIAVPHGSLLTLAPGHAEAAASPRGLRAYLAVAGGLDVPPVLGSRSRDTLGQLGPAPLTAGDVLPIGRDHAASRGESKRPGGAAPSGALPSGAMPTGAMPSSATPLGAVSSGTEGLPTAGTVLEVLPGPRPEEFDPDALARLTRGAYRVTDRADRVAVRLEGEAMATAAVDSRGSEGLVAGAIQIPPSGQPVVFGPDHPLTGGYPVLAVLTDAALGTLAQVTPGERVRFAVVSL</sequence>
<dbReference type="GO" id="GO:0005524">
    <property type="term" value="F:ATP binding"/>
    <property type="evidence" value="ECO:0007669"/>
    <property type="project" value="UniProtKB-KW"/>
</dbReference>
<keyword evidence="1" id="KW-0547">Nucleotide-binding</keyword>
<feature type="compositionally biased region" description="Basic and acidic residues" evidence="4">
    <location>
        <begin position="162"/>
        <end position="171"/>
    </location>
</feature>
<feature type="region of interest" description="Disordered" evidence="4">
    <location>
        <begin position="162"/>
        <end position="213"/>
    </location>
</feature>
<evidence type="ECO:0000256" key="1">
    <source>
        <dbReference type="ARBA" id="ARBA00022741"/>
    </source>
</evidence>
<dbReference type="Pfam" id="PF02626">
    <property type="entry name" value="CT_A_B"/>
    <property type="match status" value="1"/>
</dbReference>
<organism evidence="6 7">
    <name type="scientific">Serinibacter salmoneus</name>
    <dbReference type="NCBI Taxonomy" id="556530"/>
    <lineage>
        <taxon>Bacteria</taxon>
        <taxon>Bacillati</taxon>
        <taxon>Actinomycetota</taxon>
        <taxon>Actinomycetes</taxon>
        <taxon>Micrococcales</taxon>
        <taxon>Beutenbergiaceae</taxon>
        <taxon>Serinibacter</taxon>
    </lineage>
</organism>
<gene>
    <name evidence="6" type="ORF">ATL40_1829</name>
</gene>
<dbReference type="RefSeq" id="WP_098470391.1">
    <property type="nucleotide sequence ID" value="NZ_PDJD01000001.1"/>
</dbReference>
<evidence type="ECO:0000256" key="3">
    <source>
        <dbReference type="ARBA" id="ARBA00022840"/>
    </source>
</evidence>
<dbReference type="InterPro" id="IPR052708">
    <property type="entry name" value="PxpC"/>
</dbReference>
<evidence type="ECO:0000313" key="7">
    <source>
        <dbReference type="Proteomes" id="UP000224915"/>
    </source>
</evidence>
<accession>A0A2A9D0P7</accession>
<evidence type="ECO:0000259" key="5">
    <source>
        <dbReference type="SMART" id="SM00797"/>
    </source>
</evidence>
<protein>
    <submittedName>
        <fullName evidence="6">Biotin-dependent carboxylase-like uncharacterized protein</fullName>
    </submittedName>
</protein>
<dbReference type="EMBL" id="PDJD01000001">
    <property type="protein sequence ID" value="PFG20234.1"/>
    <property type="molecule type" value="Genomic_DNA"/>
</dbReference>
<evidence type="ECO:0000313" key="6">
    <source>
        <dbReference type="EMBL" id="PFG20234.1"/>
    </source>
</evidence>
<dbReference type="PANTHER" id="PTHR43309:SF3">
    <property type="entry name" value="5-OXOPROLINASE SUBUNIT C"/>
    <property type="match status" value="1"/>
</dbReference>
<keyword evidence="3" id="KW-0067">ATP-binding</keyword>
<feature type="compositionally biased region" description="Low complexity" evidence="4">
    <location>
        <begin position="172"/>
        <end position="187"/>
    </location>
</feature>
<dbReference type="InterPro" id="IPR029000">
    <property type="entry name" value="Cyclophilin-like_dom_sf"/>
</dbReference>
<dbReference type="Proteomes" id="UP000224915">
    <property type="component" value="Unassembled WGS sequence"/>
</dbReference>
<dbReference type="Gene3D" id="2.40.100.10">
    <property type="entry name" value="Cyclophilin-like"/>
    <property type="match status" value="1"/>
</dbReference>
<keyword evidence="7" id="KW-1185">Reference proteome</keyword>
<dbReference type="InterPro" id="IPR003778">
    <property type="entry name" value="CT_A_B"/>
</dbReference>
<dbReference type="OrthoDB" id="9768696at2"/>
<keyword evidence="2" id="KW-0378">Hydrolase</keyword>
<feature type="domain" description="Carboxyltransferase" evidence="5">
    <location>
        <begin position="25"/>
        <end position="326"/>
    </location>
</feature>
<dbReference type="GO" id="GO:0016787">
    <property type="term" value="F:hydrolase activity"/>
    <property type="evidence" value="ECO:0007669"/>
    <property type="project" value="UniProtKB-KW"/>
</dbReference>
<name>A0A2A9D0P7_9MICO</name>
<evidence type="ECO:0000256" key="2">
    <source>
        <dbReference type="ARBA" id="ARBA00022801"/>
    </source>
</evidence>
<dbReference type="NCBIfam" id="TIGR00724">
    <property type="entry name" value="urea_amlyse_rel"/>
    <property type="match status" value="1"/>
</dbReference>